<protein>
    <submittedName>
        <fullName evidence="2">Uncharacterized protein</fullName>
    </submittedName>
</protein>
<dbReference type="EMBL" id="REGN01002020">
    <property type="protein sequence ID" value="RNA30922.1"/>
    <property type="molecule type" value="Genomic_DNA"/>
</dbReference>
<reference evidence="2 3" key="1">
    <citation type="journal article" date="2018" name="Sci. Rep.">
        <title>Genomic signatures of local adaptation to the degree of environmental predictability in rotifers.</title>
        <authorList>
            <person name="Franch-Gras L."/>
            <person name="Hahn C."/>
            <person name="Garcia-Roger E.M."/>
            <person name="Carmona M.J."/>
            <person name="Serra M."/>
            <person name="Gomez A."/>
        </authorList>
    </citation>
    <scope>NUCLEOTIDE SEQUENCE [LARGE SCALE GENOMIC DNA]</scope>
    <source>
        <strain evidence="2">HYR1</strain>
    </source>
</reference>
<feature type="transmembrane region" description="Helical" evidence="1">
    <location>
        <begin position="6"/>
        <end position="23"/>
    </location>
</feature>
<sequence>MKIINCIAFHAMIFFFLFGFGFWPKKKIKKINQVLYSFALVVLQKDTNGNYQKNEIEQNFILKNSLEVKCCIIKTLKQFGLIFELEKDLSSVMIEAKKFMWRKIKRLILKKFNLNNLVTKYVIADY</sequence>
<evidence type="ECO:0000313" key="3">
    <source>
        <dbReference type="Proteomes" id="UP000276133"/>
    </source>
</evidence>
<dbReference type="Proteomes" id="UP000276133">
    <property type="component" value="Unassembled WGS sequence"/>
</dbReference>
<keyword evidence="1" id="KW-0472">Membrane</keyword>
<keyword evidence="1" id="KW-0812">Transmembrane</keyword>
<proteinExistence type="predicted"/>
<accession>A0A3M7S592</accession>
<gene>
    <name evidence="2" type="ORF">BpHYR1_046258</name>
</gene>
<evidence type="ECO:0000313" key="2">
    <source>
        <dbReference type="EMBL" id="RNA30922.1"/>
    </source>
</evidence>
<comment type="caution">
    <text evidence="2">The sequence shown here is derived from an EMBL/GenBank/DDBJ whole genome shotgun (WGS) entry which is preliminary data.</text>
</comment>
<organism evidence="2 3">
    <name type="scientific">Brachionus plicatilis</name>
    <name type="common">Marine rotifer</name>
    <name type="synonym">Brachionus muelleri</name>
    <dbReference type="NCBI Taxonomy" id="10195"/>
    <lineage>
        <taxon>Eukaryota</taxon>
        <taxon>Metazoa</taxon>
        <taxon>Spiralia</taxon>
        <taxon>Gnathifera</taxon>
        <taxon>Rotifera</taxon>
        <taxon>Eurotatoria</taxon>
        <taxon>Monogononta</taxon>
        <taxon>Pseudotrocha</taxon>
        <taxon>Ploima</taxon>
        <taxon>Brachionidae</taxon>
        <taxon>Brachionus</taxon>
    </lineage>
</organism>
<dbReference type="AlphaFoldDB" id="A0A3M7S592"/>
<keyword evidence="1" id="KW-1133">Transmembrane helix</keyword>
<evidence type="ECO:0000256" key="1">
    <source>
        <dbReference type="SAM" id="Phobius"/>
    </source>
</evidence>
<keyword evidence="3" id="KW-1185">Reference proteome</keyword>
<name>A0A3M7S592_BRAPC</name>